<accession>A0A1G7RGI5</accession>
<dbReference type="STRING" id="1550231.SAMN05660662_0331"/>
<sequence>MQHAGDVTTTRRTGLVVAALATLLWLLFAVALLTADPDDGANIGAGLAALLALGLSVVASLTNLASLRDARAAGTTAAERLTATERGAGVLAVLSSACLVAFLALDPYADSDVVRMTTLAVGVGAFLLSTAGFAMTARARR</sequence>
<feature type="transmembrane region" description="Helical" evidence="1">
    <location>
        <begin position="45"/>
        <end position="67"/>
    </location>
</feature>
<proteinExistence type="predicted"/>
<evidence type="ECO:0000313" key="2">
    <source>
        <dbReference type="EMBL" id="SDG09946.1"/>
    </source>
</evidence>
<gene>
    <name evidence="2" type="ORF">SAMN05660662_0331</name>
</gene>
<dbReference type="Proteomes" id="UP000199406">
    <property type="component" value="Unassembled WGS sequence"/>
</dbReference>
<feature type="transmembrane region" description="Helical" evidence="1">
    <location>
        <begin position="12"/>
        <end position="33"/>
    </location>
</feature>
<evidence type="ECO:0000256" key="1">
    <source>
        <dbReference type="SAM" id="Phobius"/>
    </source>
</evidence>
<keyword evidence="3" id="KW-1185">Reference proteome</keyword>
<reference evidence="3" key="1">
    <citation type="submission" date="2016-10" db="EMBL/GenBank/DDBJ databases">
        <authorList>
            <person name="Varghese N."/>
            <person name="Submissions S."/>
        </authorList>
    </citation>
    <scope>NUCLEOTIDE SEQUENCE [LARGE SCALE GENOMIC DNA]</scope>
    <source>
        <strain evidence="3">DSM 44268</strain>
    </source>
</reference>
<keyword evidence="1" id="KW-0812">Transmembrane</keyword>
<evidence type="ECO:0000313" key="3">
    <source>
        <dbReference type="Proteomes" id="UP000199406"/>
    </source>
</evidence>
<keyword evidence="1" id="KW-1133">Transmembrane helix</keyword>
<dbReference type="AlphaFoldDB" id="A0A1G7RGI5"/>
<keyword evidence="1" id="KW-0472">Membrane</keyword>
<dbReference type="EMBL" id="FNBT01000011">
    <property type="protein sequence ID" value="SDG09946.1"/>
    <property type="molecule type" value="Genomic_DNA"/>
</dbReference>
<organism evidence="2 3">
    <name type="scientific">Blastococcus aurantiacus</name>
    <dbReference type="NCBI Taxonomy" id="1550231"/>
    <lineage>
        <taxon>Bacteria</taxon>
        <taxon>Bacillati</taxon>
        <taxon>Actinomycetota</taxon>
        <taxon>Actinomycetes</taxon>
        <taxon>Geodermatophilales</taxon>
        <taxon>Geodermatophilaceae</taxon>
        <taxon>Blastococcus</taxon>
    </lineage>
</organism>
<protein>
    <submittedName>
        <fullName evidence="2">Uncharacterized protein</fullName>
    </submittedName>
</protein>
<name>A0A1G7RGI5_9ACTN</name>
<feature type="transmembrane region" description="Helical" evidence="1">
    <location>
        <begin position="117"/>
        <end position="137"/>
    </location>
</feature>
<feature type="transmembrane region" description="Helical" evidence="1">
    <location>
        <begin position="88"/>
        <end position="105"/>
    </location>
</feature>